<dbReference type="GO" id="GO:0004222">
    <property type="term" value="F:metalloendopeptidase activity"/>
    <property type="evidence" value="ECO:0007669"/>
    <property type="project" value="InterPro"/>
</dbReference>
<dbReference type="Proteomes" id="UP000002072">
    <property type="component" value="Chromosome"/>
</dbReference>
<proteinExistence type="inferred from homology"/>
<evidence type="ECO:0000256" key="4">
    <source>
        <dbReference type="ARBA" id="ARBA00022833"/>
    </source>
</evidence>
<dbReference type="MEROPS" id="M03.010"/>
<protein>
    <submittedName>
        <fullName evidence="8">Oligoendopeptidase, M3 family</fullName>
    </submittedName>
</protein>
<organism evidence="8 9">
    <name type="scientific">Streptobacillus moniliformis (strain ATCC 14647 / DSM 12112 / NCTC 10651 / 9901)</name>
    <dbReference type="NCBI Taxonomy" id="519441"/>
    <lineage>
        <taxon>Bacteria</taxon>
        <taxon>Fusobacteriati</taxon>
        <taxon>Fusobacteriota</taxon>
        <taxon>Fusobacteriia</taxon>
        <taxon>Fusobacteriales</taxon>
        <taxon>Leptotrichiaceae</taxon>
        <taxon>Streptobacillus</taxon>
    </lineage>
</organism>
<name>D1AUS8_STRM9</name>
<dbReference type="OrthoDB" id="9762795at2"/>
<evidence type="ECO:0000313" key="8">
    <source>
        <dbReference type="EMBL" id="ACZ01488.1"/>
    </source>
</evidence>
<reference evidence="8 9" key="1">
    <citation type="journal article" date="2009" name="Stand. Genomic Sci.">
        <title>Complete genome sequence of Streptobacillus moniliformis type strain (9901T).</title>
        <authorList>
            <person name="Nolan M."/>
            <person name="Gronow S."/>
            <person name="Lapidus A."/>
            <person name="Ivanova N."/>
            <person name="Copeland A."/>
            <person name="Lucas S."/>
            <person name="Del Rio T.G."/>
            <person name="Chen F."/>
            <person name="Tice H."/>
            <person name="Pitluck S."/>
            <person name="Cheng J.F."/>
            <person name="Sims D."/>
            <person name="Meincke L."/>
            <person name="Bruce D."/>
            <person name="Goodwin L."/>
            <person name="Brettin T."/>
            <person name="Han C."/>
            <person name="Detter J.C."/>
            <person name="Ovchinikova G."/>
            <person name="Pati A."/>
            <person name="Mavromatis K."/>
            <person name="Mikhailova N."/>
            <person name="Chen A."/>
            <person name="Palaniappan K."/>
            <person name="Land M."/>
            <person name="Hauser L."/>
            <person name="Chang Y.J."/>
            <person name="Jeffries C.D."/>
            <person name="Rohde M."/>
            <person name="Sproer C."/>
            <person name="Goker M."/>
            <person name="Bristow J."/>
            <person name="Eisen J.A."/>
            <person name="Markowitz V."/>
            <person name="Hugenholtz P."/>
            <person name="Kyrpides N.C."/>
            <person name="Klenk H.P."/>
            <person name="Chain P."/>
        </authorList>
    </citation>
    <scope>NUCLEOTIDE SEQUENCE [LARGE SCALE GENOMIC DNA]</scope>
    <source>
        <strain evidence="9">ATCC 14647 / DSM 12112 / NCTC 10651 / 9901</strain>
    </source>
</reference>
<dbReference type="GO" id="GO:0046872">
    <property type="term" value="F:metal ion binding"/>
    <property type="evidence" value="ECO:0007669"/>
    <property type="project" value="UniProtKB-UniRule"/>
</dbReference>
<dbReference type="InterPro" id="IPR001567">
    <property type="entry name" value="Pept_M3A_M3B_dom"/>
</dbReference>
<dbReference type="InterPro" id="IPR045090">
    <property type="entry name" value="Pept_M3A_M3B"/>
</dbReference>
<dbReference type="STRING" id="519441.Smon_1023"/>
<gene>
    <name evidence="8" type="ordered locus">Smon_1023</name>
</gene>
<dbReference type="PANTHER" id="PTHR11804">
    <property type="entry name" value="PROTEASE M3 THIMET OLIGOPEPTIDASE-RELATED"/>
    <property type="match status" value="1"/>
</dbReference>
<sequence>MVFKDFEYKRVNIEELKKTYTKIKEELENAENAQKAIELYYKLDEINKEFSTNYSLVYVRNSIDTTDEFYSKEKAFYDENIPLISEFSNDLGIAFANSKFRSELEEKFGKLAFQKIDLELKLFKNEIIEDLQEENKLVTEYVKLTSSAKILFDGEERNLSEMVPYTQDVDRNTRKEAIIAVGKFFEDNMAEYDRIYDMLVKVRDRIAKKLGYKNFVEVGYLRMGRLDYNAEDVANYRKQIKENVVPLYVELRKRQEKRIKVDKLKYYDEGMAFLTGNPTPKGDRAWMVEKAQIMYKELSPETHEFFSKMVEQELLDLDSKKGKQGGGYCTSFDSYSMPFIFANFNGTAHDVEVLTHEAGHAFQSYQAMRNVDISSYYWPTSESAEIHSMSMEFLTWPWMESFFKEDIDKFKYHHLSGAFLFIPYGALVDEFQHFVYENPNVTPEERRMKWLELEKEYLPTRDYDGIESYLKGLFWFKQGHIFEIPFYYIDYTLAQVIALQMWKLNGENSKLAWEKYMRLCTLGGSKTFLGLLEDVKLDNPFENGSIAKIITPVKEFLSTINDENL</sequence>
<feature type="domain" description="Peptidase M3A/M3B catalytic" evidence="7">
    <location>
        <begin position="305"/>
        <end position="544"/>
    </location>
</feature>
<dbReference type="GO" id="GO:0006508">
    <property type="term" value="P:proteolysis"/>
    <property type="evidence" value="ECO:0007669"/>
    <property type="project" value="UniProtKB-KW"/>
</dbReference>
<keyword evidence="9" id="KW-1185">Reference proteome</keyword>
<evidence type="ECO:0000256" key="6">
    <source>
        <dbReference type="RuleBase" id="RU003435"/>
    </source>
</evidence>
<dbReference type="Gene3D" id="1.10.1370.30">
    <property type="match status" value="1"/>
</dbReference>
<keyword evidence="3 6" id="KW-0378">Hydrolase</keyword>
<dbReference type="SUPFAM" id="SSF55486">
    <property type="entry name" value="Metalloproteases ('zincins'), catalytic domain"/>
    <property type="match status" value="1"/>
</dbReference>
<comment type="similarity">
    <text evidence="6">Belongs to the peptidase M3 family.</text>
</comment>
<dbReference type="Pfam" id="PF01432">
    <property type="entry name" value="Peptidase_M3"/>
    <property type="match status" value="1"/>
</dbReference>
<dbReference type="InterPro" id="IPR011976">
    <property type="entry name" value="Pept_M3B_oligopep-rel"/>
</dbReference>
<evidence type="ECO:0000259" key="7">
    <source>
        <dbReference type="Pfam" id="PF01432"/>
    </source>
</evidence>
<dbReference type="EMBL" id="CP001779">
    <property type="protein sequence ID" value="ACZ01488.1"/>
    <property type="molecule type" value="Genomic_DNA"/>
</dbReference>
<keyword evidence="4 6" id="KW-0862">Zinc</keyword>
<keyword evidence="5 6" id="KW-0482">Metalloprotease</keyword>
<dbReference type="CDD" id="cd09606">
    <property type="entry name" value="M3B_PepF"/>
    <property type="match status" value="1"/>
</dbReference>
<accession>D1AUS8</accession>
<dbReference type="AlphaFoldDB" id="D1AUS8"/>
<dbReference type="PANTHER" id="PTHR11804:SF28">
    <property type="entry name" value="OLIGOENDOPEPTIDASE F"/>
    <property type="match status" value="1"/>
</dbReference>
<evidence type="ECO:0000256" key="5">
    <source>
        <dbReference type="ARBA" id="ARBA00023049"/>
    </source>
</evidence>
<comment type="cofactor">
    <cofactor evidence="6">
        <name>Zn(2+)</name>
        <dbReference type="ChEBI" id="CHEBI:29105"/>
    </cofactor>
    <text evidence="6">Binds 1 zinc ion.</text>
</comment>
<evidence type="ECO:0000256" key="1">
    <source>
        <dbReference type="ARBA" id="ARBA00022670"/>
    </source>
</evidence>
<evidence type="ECO:0000256" key="2">
    <source>
        <dbReference type="ARBA" id="ARBA00022723"/>
    </source>
</evidence>
<evidence type="ECO:0000256" key="3">
    <source>
        <dbReference type="ARBA" id="ARBA00022801"/>
    </source>
</evidence>
<dbReference type="RefSeq" id="WP_012859036.1">
    <property type="nucleotide sequence ID" value="NC_013515.1"/>
</dbReference>
<dbReference type="eggNOG" id="COG1164">
    <property type="taxonomic scope" value="Bacteria"/>
</dbReference>
<dbReference type="GeneID" id="29673563"/>
<evidence type="ECO:0000313" key="9">
    <source>
        <dbReference type="Proteomes" id="UP000002072"/>
    </source>
</evidence>
<dbReference type="KEGG" id="smf:Smon_1023"/>
<keyword evidence="2 6" id="KW-0479">Metal-binding</keyword>
<dbReference type="GO" id="GO:0006518">
    <property type="term" value="P:peptide metabolic process"/>
    <property type="evidence" value="ECO:0007669"/>
    <property type="project" value="TreeGrafter"/>
</dbReference>
<dbReference type="NCBIfam" id="TIGR02289">
    <property type="entry name" value="M3_not_pepF"/>
    <property type="match status" value="1"/>
</dbReference>
<dbReference type="HOGENOM" id="CLU_030403_1_0_0"/>
<keyword evidence="1 6" id="KW-0645">Protease</keyword>